<feature type="domain" description="UspA" evidence="2">
    <location>
        <begin position="157"/>
        <end position="284"/>
    </location>
</feature>
<sequence length="287" mass="29871">MSTHTEPAVVVGIDGSPVSLGALRWAARAAARYSAPLHLVYAVGAPNDFGAGLMAFDNQAMRADGAAICSSAEKLAREVAGDLQISTAVVDPAPATTLIELSRSARMVVAGTHGYGALGRGLLGSVSTASARHAHCPVAIVPEAYAEQGEERAGLPVVVGVDGSARSAEAIEIGFEEASRHGVGLAAVTTWSEFFRYISRAEMQEEARAIQAESLAGYGERYPDVPVTHVVVEERPARRLLREAEGAQLVVVGSHGRGGFAGMTLGSTSQAVLHGISVPLIIARRRL</sequence>
<proteinExistence type="inferred from homology"/>
<feature type="domain" description="UspA" evidence="2">
    <location>
        <begin position="9"/>
        <end position="142"/>
    </location>
</feature>
<evidence type="ECO:0000313" key="4">
    <source>
        <dbReference type="Proteomes" id="UP001611263"/>
    </source>
</evidence>
<protein>
    <submittedName>
        <fullName evidence="3">Universal stress protein</fullName>
    </submittedName>
</protein>
<dbReference type="GeneID" id="93504961"/>
<organism evidence="3 4">
    <name type="scientific">Nocardia carnea</name>
    <dbReference type="NCBI Taxonomy" id="37328"/>
    <lineage>
        <taxon>Bacteria</taxon>
        <taxon>Bacillati</taxon>
        <taxon>Actinomycetota</taxon>
        <taxon>Actinomycetes</taxon>
        <taxon>Mycobacteriales</taxon>
        <taxon>Nocardiaceae</taxon>
        <taxon>Nocardia</taxon>
    </lineage>
</organism>
<evidence type="ECO:0000313" key="3">
    <source>
        <dbReference type="EMBL" id="MFI1460520.1"/>
    </source>
</evidence>
<gene>
    <name evidence="3" type="ORF">ACH4WX_07335</name>
</gene>
<comment type="similarity">
    <text evidence="1">Belongs to the universal stress protein A family.</text>
</comment>
<evidence type="ECO:0000256" key="1">
    <source>
        <dbReference type="ARBA" id="ARBA00008791"/>
    </source>
</evidence>
<dbReference type="SUPFAM" id="SSF52402">
    <property type="entry name" value="Adenine nucleotide alpha hydrolases-like"/>
    <property type="match status" value="2"/>
</dbReference>
<reference evidence="3 4" key="1">
    <citation type="submission" date="2024-10" db="EMBL/GenBank/DDBJ databases">
        <title>The Natural Products Discovery Center: Release of the First 8490 Sequenced Strains for Exploring Actinobacteria Biosynthetic Diversity.</title>
        <authorList>
            <person name="Kalkreuter E."/>
            <person name="Kautsar S.A."/>
            <person name="Yang D."/>
            <person name="Bader C.D."/>
            <person name="Teijaro C.N."/>
            <person name="Fluegel L."/>
            <person name="Davis C.M."/>
            <person name="Simpson J.R."/>
            <person name="Lauterbach L."/>
            <person name="Steele A.D."/>
            <person name="Gui C."/>
            <person name="Meng S."/>
            <person name="Li G."/>
            <person name="Viehrig K."/>
            <person name="Ye F."/>
            <person name="Su P."/>
            <person name="Kiefer A.F."/>
            <person name="Nichols A."/>
            <person name="Cepeda A.J."/>
            <person name="Yan W."/>
            <person name="Fan B."/>
            <person name="Jiang Y."/>
            <person name="Adhikari A."/>
            <person name="Zheng C.-J."/>
            <person name="Schuster L."/>
            <person name="Cowan T.M."/>
            <person name="Smanski M.J."/>
            <person name="Chevrette M.G."/>
            <person name="De Carvalho L.P.S."/>
            <person name="Shen B."/>
        </authorList>
    </citation>
    <scope>NUCLEOTIDE SEQUENCE [LARGE SCALE GENOMIC DNA]</scope>
    <source>
        <strain evidence="3 4">NPDC020568</strain>
    </source>
</reference>
<dbReference type="PANTHER" id="PTHR46268">
    <property type="entry name" value="STRESS RESPONSE PROTEIN NHAX"/>
    <property type="match status" value="1"/>
</dbReference>
<dbReference type="EMBL" id="JBIRUQ010000001">
    <property type="protein sequence ID" value="MFI1460520.1"/>
    <property type="molecule type" value="Genomic_DNA"/>
</dbReference>
<keyword evidence="4" id="KW-1185">Reference proteome</keyword>
<dbReference type="PANTHER" id="PTHR46268:SF6">
    <property type="entry name" value="UNIVERSAL STRESS PROTEIN UP12"/>
    <property type="match status" value="1"/>
</dbReference>
<dbReference type="Gene3D" id="3.40.50.620">
    <property type="entry name" value="HUPs"/>
    <property type="match status" value="2"/>
</dbReference>
<dbReference type="PRINTS" id="PR01438">
    <property type="entry name" value="UNVRSLSTRESS"/>
</dbReference>
<dbReference type="Pfam" id="PF00582">
    <property type="entry name" value="Usp"/>
    <property type="match status" value="2"/>
</dbReference>
<dbReference type="InterPro" id="IPR006015">
    <property type="entry name" value="Universal_stress_UspA"/>
</dbReference>
<comment type="caution">
    <text evidence="3">The sequence shown here is derived from an EMBL/GenBank/DDBJ whole genome shotgun (WGS) entry which is preliminary data.</text>
</comment>
<name>A0ABW7TMK1_9NOCA</name>
<dbReference type="Proteomes" id="UP001611263">
    <property type="component" value="Unassembled WGS sequence"/>
</dbReference>
<dbReference type="InterPro" id="IPR006016">
    <property type="entry name" value="UspA"/>
</dbReference>
<evidence type="ECO:0000259" key="2">
    <source>
        <dbReference type="Pfam" id="PF00582"/>
    </source>
</evidence>
<dbReference type="RefSeq" id="WP_033242061.1">
    <property type="nucleotide sequence ID" value="NZ_JBIRUQ010000001.1"/>
</dbReference>
<dbReference type="InterPro" id="IPR014729">
    <property type="entry name" value="Rossmann-like_a/b/a_fold"/>
</dbReference>
<accession>A0ABW7TMK1</accession>